<protein>
    <submittedName>
        <fullName evidence="2">Uncharacterized protein</fullName>
    </submittedName>
</protein>
<keyword evidence="3" id="KW-1185">Reference proteome</keyword>
<name>A0ABN9TYK1_9DINO</name>
<evidence type="ECO:0000313" key="2">
    <source>
        <dbReference type="EMBL" id="CAK0851414.1"/>
    </source>
</evidence>
<dbReference type="EMBL" id="CAUYUJ010015236">
    <property type="protein sequence ID" value="CAK0851414.1"/>
    <property type="molecule type" value="Genomic_DNA"/>
</dbReference>
<evidence type="ECO:0000256" key="1">
    <source>
        <dbReference type="SAM" id="MobiDB-lite"/>
    </source>
</evidence>
<organism evidence="2 3">
    <name type="scientific">Prorocentrum cordatum</name>
    <dbReference type="NCBI Taxonomy" id="2364126"/>
    <lineage>
        <taxon>Eukaryota</taxon>
        <taxon>Sar</taxon>
        <taxon>Alveolata</taxon>
        <taxon>Dinophyceae</taxon>
        <taxon>Prorocentrales</taxon>
        <taxon>Prorocentraceae</taxon>
        <taxon>Prorocentrum</taxon>
    </lineage>
</organism>
<feature type="region of interest" description="Disordered" evidence="1">
    <location>
        <begin position="75"/>
        <end position="105"/>
    </location>
</feature>
<comment type="caution">
    <text evidence="2">The sequence shown here is derived from an EMBL/GenBank/DDBJ whole genome shotgun (WGS) entry which is preliminary data.</text>
</comment>
<gene>
    <name evidence="2" type="ORF">PCOR1329_LOCUS43571</name>
</gene>
<feature type="region of interest" description="Disordered" evidence="1">
    <location>
        <begin position="1"/>
        <end position="29"/>
    </location>
</feature>
<dbReference type="Proteomes" id="UP001189429">
    <property type="component" value="Unassembled WGS sequence"/>
</dbReference>
<sequence length="105" mass="11646">MNRRGLQRPPPTTQENKDRPGGRQPSARAHRLQAIWARLWLNGLPLDAWSAAGRCADQHEPHVRGEQQAKLARLGLSEPVRRPGGAAPPTLEQRQLQRRGLGVDG</sequence>
<proteinExistence type="predicted"/>
<evidence type="ECO:0000313" key="3">
    <source>
        <dbReference type="Proteomes" id="UP001189429"/>
    </source>
</evidence>
<reference evidence="2" key="1">
    <citation type="submission" date="2023-10" db="EMBL/GenBank/DDBJ databases">
        <authorList>
            <person name="Chen Y."/>
            <person name="Shah S."/>
            <person name="Dougan E. K."/>
            <person name="Thang M."/>
            <person name="Chan C."/>
        </authorList>
    </citation>
    <scope>NUCLEOTIDE SEQUENCE [LARGE SCALE GENOMIC DNA]</scope>
</reference>
<accession>A0ABN9TYK1</accession>